<name>A0AAN7W9A8_9PEZI</name>
<accession>A0AAN7W9A8</accession>
<dbReference type="InterPro" id="IPR050585">
    <property type="entry name" value="Xaa-Pro_dipeptidyl-ppase/CocE"/>
</dbReference>
<sequence length="376" mass="42319">MPVPVQVAYKAIGKPEVGVNNYQGFMPGKTNVLRKGWSRDGAKALESDIRIDHDVEIKVRDGCRLYLDIYRPADFPEKIPIIIGWSCYGKNSHQEWYELYCDKHADTELHAYFDRFLKGLDNDFESSTPKVRWSALQFGDREAIDNIVYTDFPIPSTEYREMFLHKDGLKESPANAATTAVYGSENGKSHAAFNHTFAEKTRLVGLPKAILYMSCLDHNDMNVYVILRKADKEGKALMHLCFPLAATPVKSIAEIPEAQRQSTNLHMGSVGILRASHRAFDAKKSIHPQFPFHPHEIEEKIKPGDVVKLEIGIWAMGNDFDAGESISVQVSGQMPIIAEYSAFSEARPAHELNKGQHRIHIGPKYPSSIILPFVPL</sequence>
<feature type="domain" description="Xaa-Pro dipeptidyl-peptidase C-terminal" evidence="1">
    <location>
        <begin position="110"/>
        <end position="370"/>
    </location>
</feature>
<gene>
    <name evidence="2" type="ORF">LTR97_011001</name>
</gene>
<reference evidence="2" key="1">
    <citation type="submission" date="2023-08" db="EMBL/GenBank/DDBJ databases">
        <title>Black Yeasts Isolated from many extreme environments.</title>
        <authorList>
            <person name="Coleine C."/>
            <person name="Stajich J.E."/>
            <person name="Selbmann L."/>
        </authorList>
    </citation>
    <scope>NUCLEOTIDE SEQUENCE</scope>
    <source>
        <strain evidence="2">CCFEE 5810</strain>
    </source>
</reference>
<dbReference type="InterPro" id="IPR029058">
    <property type="entry name" value="AB_hydrolase_fold"/>
</dbReference>
<dbReference type="GO" id="GO:0008239">
    <property type="term" value="F:dipeptidyl-peptidase activity"/>
    <property type="evidence" value="ECO:0007669"/>
    <property type="project" value="InterPro"/>
</dbReference>
<dbReference type="SUPFAM" id="SSF53474">
    <property type="entry name" value="alpha/beta-Hydrolases"/>
    <property type="match status" value="1"/>
</dbReference>
<evidence type="ECO:0000259" key="1">
    <source>
        <dbReference type="SMART" id="SM00939"/>
    </source>
</evidence>
<dbReference type="Gene3D" id="2.60.120.260">
    <property type="entry name" value="Galactose-binding domain-like"/>
    <property type="match status" value="1"/>
</dbReference>
<dbReference type="Proteomes" id="UP001310594">
    <property type="component" value="Unassembled WGS sequence"/>
</dbReference>
<proteinExistence type="predicted"/>
<protein>
    <recommendedName>
        <fullName evidence="1">Xaa-Pro dipeptidyl-peptidase C-terminal domain-containing protein</fullName>
    </recommendedName>
</protein>
<dbReference type="InterPro" id="IPR013736">
    <property type="entry name" value="Xaa-Pro_dipept_C"/>
</dbReference>
<evidence type="ECO:0000313" key="3">
    <source>
        <dbReference type="Proteomes" id="UP001310594"/>
    </source>
</evidence>
<organism evidence="2 3">
    <name type="scientific">Elasticomyces elasticus</name>
    <dbReference type="NCBI Taxonomy" id="574655"/>
    <lineage>
        <taxon>Eukaryota</taxon>
        <taxon>Fungi</taxon>
        <taxon>Dikarya</taxon>
        <taxon>Ascomycota</taxon>
        <taxon>Pezizomycotina</taxon>
        <taxon>Dothideomycetes</taxon>
        <taxon>Dothideomycetidae</taxon>
        <taxon>Mycosphaerellales</taxon>
        <taxon>Teratosphaeriaceae</taxon>
        <taxon>Elasticomyces</taxon>
    </lineage>
</organism>
<dbReference type="PANTHER" id="PTHR43056:SF10">
    <property type="entry name" value="COCE_NOND FAMILY, PUTATIVE (AFU_ORTHOLOGUE AFUA_7G00600)-RELATED"/>
    <property type="match status" value="1"/>
</dbReference>
<comment type="caution">
    <text evidence="2">The sequence shown here is derived from an EMBL/GenBank/DDBJ whole genome shotgun (WGS) entry which is preliminary data.</text>
</comment>
<dbReference type="PANTHER" id="PTHR43056">
    <property type="entry name" value="PEPTIDASE S9 PROLYL OLIGOPEPTIDASE"/>
    <property type="match status" value="1"/>
</dbReference>
<evidence type="ECO:0000313" key="2">
    <source>
        <dbReference type="EMBL" id="KAK5692687.1"/>
    </source>
</evidence>
<dbReference type="AlphaFoldDB" id="A0AAN7W9A8"/>
<dbReference type="SMART" id="SM00939">
    <property type="entry name" value="PepX_C"/>
    <property type="match status" value="1"/>
</dbReference>
<dbReference type="EMBL" id="JAVRQU010000019">
    <property type="protein sequence ID" value="KAK5692687.1"/>
    <property type="molecule type" value="Genomic_DNA"/>
</dbReference>
<dbReference type="Gene3D" id="3.40.50.1820">
    <property type="entry name" value="alpha/beta hydrolase"/>
    <property type="match status" value="1"/>
</dbReference>
<dbReference type="SUPFAM" id="SSF49785">
    <property type="entry name" value="Galactose-binding domain-like"/>
    <property type="match status" value="1"/>
</dbReference>
<dbReference type="InterPro" id="IPR008979">
    <property type="entry name" value="Galactose-bd-like_sf"/>
</dbReference>
<dbReference type="Pfam" id="PF08530">
    <property type="entry name" value="PepX_C"/>
    <property type="match status" value="1"/>
</dbReference>